<name>A0A7K0BVR9_9ACTN</name>
<dbReference type="AlphaFoldDB" id="A0A7K0BVR9"/>
<dbReference type="RefSeq" id="WP_153533354.1">
    <property type="nucleotide sequence ID" value="NZ_WEGH01000002.1"/>
</dbReference>
<protein>
    <submittedName>
        <fullName evidence="1">Uncharacterized protein</fullName>
    </submittedName>
</protein>
<gene>
    <name evidence="1" type="ORF">ACRB68_33400</name>
</gene>
<sequence>MAFIEIYGNQFHPLAAWPEPGGFLSWGGDVNGDQLSWLTEGKPESRPTAVQGRQVPDGVIDTVPMTRFLCGRLTTPITYPRLLPRLDGPLTCFRE</sequence>
<reference evidence="1 2" key="1">
    <citation type="submission" date="2019-10" db="EMBL/GenBank/DDBJ databases">
        <title>Actinomadura rubteroloni sp. nov. and Actinomadura macrotermitis sp. nov., isolated from the gut of fungus growing-termite Macrotermes natalensis.</title>
        <authorList>
            <person name="Benndorf R."/>
            <person name="Martin K."/>
            <person name="Kuefner M."/>
            <person name="De Beer W."/>
            <person name="Kaster A.-K."/>
            <person name="Vollmers J."/>
            <person name="Poulsen M."/>
            <person name="Beemelmanns C."/>
        </authorList>
    </citation>
    <scope>NUCLEOTIDE SEQUENCE [LARGE SCALE GENOMIC DNA]</scope>
    <source>
        <strain evidence="1 2">RB68</strain>
    </source>
</reference>
<proteinExistence type="predicted"/>
<keyword evidence="2" id="KW-1185">Reference proteome</keyword>
<accession>A0A7K0BVR9</accession>
<organism evidence="1 2">
    <name type="scientific">Actinomadura macrotermitis</name>
    <dbReference type="NCBI Taxonomy" id="2585200"/>
    <lineage>
        <taxon>Bacteria</taxon>
        <taxon>Bacillati</taxon>
        <taxon>Actinomycetota</taxon>
        <taxon>Actinomycetes</taxon>
        <taxon>Streptosporangiales</taxon>
        <taxon>Thermomonosporaceae</taxon>
        <taxon>Actinomadura</taxon>
    </lineage>
</organism>
<evidence type="ECO:0000313" key="2">
    <source>
        <dbReference type="Proteomes" id="UP000487268"/>
    </source>
</evidence>
<evidence type="ECO:0000313" key="1">
    <source>
        <dbReference type="EMBL" id="MQY05268.1"/>
    </source>
</evidence>
<dbReference type="Proteomes" id="UP000487268">
    <property type="component" value="Unassembled WGS sequence"/>
</dbReference>
<dbReference type="EMBL" id="WEGH01000002">
    <property type="protein sequence ID" value="MQY05268.1"/>
    <property type="molecule type" value="Genomic_DNA"/>
</dbReference>
<dbReference type="OrthoDB" id="5572373at2"/>
<comment type="caution">
    <text evidence="1">The sequence shown here is derived from an EMBL/GenBank/DDBJ whole genome shotgun (WGS) entry which is preliminary data.</text>
</comment>